<evidence type="ECO:0000313" key="2">
    <source>
        <dbReference type="Proteomes" id="UP001627154"/>
    </source>
</evidence>
<sequence>MGRKVFFIGKPNFSSTARWRSKLRPYETNIMHTANARLHRVQVAVHDREAAAANRLEDRNFFPPPWRRLVYAF</sequence>
<accession>A0ABD2VVM8</accession>
<organism evidence="1 2">
    <name type="scientific">Trichogramma kaykai</name>
    <dbReference type="NCBI Taxonomy" id="54128"/>
    <lineage>
        <taxon>Eukaryota</taxon>
        <taxon>Metazoa</taxon>
        <taxon>Ecdysozoa</taxon>
        <taxon>Arthropoda</taxon>
        <taxon>Hexapoda</taxon>
        <taxon>Insecta</taxon>
        <taxon>Pterygota</taxon>
        <taxon>Neoptera</taxon>
        <taxon>Endopterygota</taxon>
        <taxon>Hymenoptera</taxon>
        <taxon>Apocrita</taxon>
        <taxon>Proctotrupomorpha</taxon>
        <taxon>Chalcidoidea</taxon>
        <taxon>Trichogrammatidae</taxon>
        <taxon>Trichogramma</taxon>
    </lineage>
</organism>
<keyword evidence="2" id="KW-1185">Reference proteome</keyword>
<evidence type="ECO:0000313" key="1">
    <source>
        <dbReference type="EMBL" id="KAL3384775.1"/>
    </source>
</evidence>
<name>A0ABD2VVM8_9HYME</name>
<dbReference type="Proteomes" id="UP001627154">
    <property type="component" value="Unassembled WGS sequence"/>
</dbReference>
<dbReference type="AlphaFoldDB" id="A0ABD2VVM8"/>
<gene>
    <name evidence="1" type="ORF">TKK_019585</name>
</gene>
<reference evidence="1 2" key="1">
    <citation type="journal article" date="2024" name="bioRxiv">
        <title>A reference genome for Trichogramma kaykai: A tiny desert-dwelling parasitoid wasp with competing sex-ratio distorters.</title>
        <authorList>
            <person name="Culotta J."/>
            <person name="Lindsey A.R."/>
        </authorList>
    </citation>
    <scope>NUCLEOTIDE SEQUENCE [LARGE SCALE GENOMIC DNA]</scope>
    <source>
        <strain evidence="1 2">KSX58</strain>
    </source>
</reference>
<protein>
    <submittedName>
        <fullName evidence="1">Uncharacterized protein</fullName>
    </submittedName>
</protein>
<comment type="caution">
    <text evidence="1">The sequence shown here is derived from an EMBL/GenBank/DDBJ whole genome shotgun (WGS) entry which is preliminary data.</text>
</comment>
<proteinExistence type="predicted"/>
<dbReference type="EMBL" id="JBJJXI010000169">
    <property type="protein sequence ID" value="KAL3384775.1"/>
    <property type="molecule type" value="Genomic_DNA"/>
</dbReference>